<keyword evidence="3" id="KW-1185">Reference proteome</keyword>
<feature type="transmembrane region" description="Helical" evidence="1">
    <location>
        <begin position="99"/>
        <end position="118"/>
    </location>
</feature>
<sequence length="268" mass="29782">MMDEKYIDLVTGHLEGTLTLQQEAELQDYLEQGHIKATEIQEFKNLYCQLSDIPAPAPSPFMKADFQEMLADYKKENPQRAPKGSFFGSWLAQWSVPQVFGQMVFGVMVLALGVGIGFRLTPAKTYEKELSHLTGEVQTMREVMMLTLLKQSSATERLKAVNLTGDLETADAKVIRALLQTLNNDPNVNVRLATIEALYQHASNPAVRAGLIAAISQQDSPLVQIALADIMLSLQEKKSVGELQKLLRKKDLNQAVEAKVKQTINVLI</sequence>
<dbReference type="Gene3D" id="1.25.10.10">
    <property type="entry name" value="Leucine-rich Repeat Variant"/>
    <property type="match status" value="1"/>
</dbReference>
<keyword evidence="1" id="KW-1133">Transmembrane helix</keyword>
<dbReference type="AlphaFoldDB" id="A0A369QQ20"/>
<dbReference type="Proteomes" id="UP000253919">
    <property type="component" value="Unassembled WGS sequence"/>
</dbReference>
<evidence type="ECO:0000256" key="1">
    <source>
        <dbReference type="SAM" id="Phobius"/>
    </source>
</evidence>
<accession>A0A369QQ20</accession>
<name>A0A369QQ20_9BACT</name>
<dbReference type="RefSeq" id="WP_115374356.1">
    <property type="nucleotide sequence ID" value="NZ_QASA01000001.1"/>
</dbReference>
<dbReference type="InterPro" id="IPR011989">
    <property type="entry name" value="ARM-like"/>
</dbReference>
<comment type="caution">
    <text evidence="2">The sequence shown here is derived from an EMBL/GenBank/DDBJ whole genome shotgun (WGS) entry which is preliminary data.</text>
</comment>
<proteinExistence type="predicted"/>
<organism evidence="2 3">
    <name type="scientific">Adhaeribacter pallidiroseus</name>
    <dbReference type="NCBI Taxonomy" id="2072847"/>
    <lineage>
        <taxon>Bacteria</taxon>
        <taxon>Pseudomonadati</taxon>
        <taxon>Bacteroidota</taxon>
        <taxon>Cytophagia</taxon>
        <taxon>Cytophagales</taxon>
        <taxon>Hymenobacteraceae</taxon>
        <taxon>Adhaeribacter</taxon>
    </lineage>
</organism>
<keyword evidence="1" id="KW-0472">Membrane</keyword>
<evidence type="ECO:0000313" key="3">
    <source>
        <dbReference type="Proteomes" id="UP000253919"/>
    </source>
</evidence>
<evidence type="ECO:0000313" key="2">
    <source>
        <dbReference type="EMBL" id="RDC65337.1"/>
    </source>
</evidence>
<reference evidence="2 3" key="1">
    <citation type="submission" date="2018-04" db="EMBL/GenBank/DDBJ databases">
        <title>Adhaeribacter sp. HMF7616 genome sequencing and assembly.</title>
        <authorList>
            <person name="Kang H."/>
            <person name="Kang J."/>
            <person name="Cha I."/>
            <person name="Kim H."/>
            <person name="Joh K."/>
        </authorList>
    </citation>
    <scope>NUCLEOTIDE SEQUENCE [LARGE SCALE GENOMIC DNA]</scope>
    <source>
        <strain evidence="2 3">HMF7616</strain>
    </source>
</reference>
<keyword evidence="1" id="KW-0812">Transmembrane</keyword>
<gene>
    <name evidence="2" type="ORF">AHMF7616_03967</name>
</gene>
<evidence type="ECO:0008006" key="4">
    <source>
        <dbReference type="Google" id="ProtNLM"/>
    </source>
</evidence>
<dbReference type="EMBL" id="QASA01000001">
    <property type="protein sequence ID" value="RDC65337.1"/>
    <property type="molecule type" value="Genomic_DNA"/>
</dbReference>
<dbReference type="OrthoDB" id="978644at2"/>
<protein>
    <recommendedName>
        <fullName evidence="4">HEAT repeat domain-containing protein</fullName>
    </recommendedName>
</protein>
<dbReference type="SUPFAM" id="SSF48371">
    <property type="entry name" value="ARM repeat"/>
    <property type="match status" value="1"/>
</dbReference>
<dbReference type="InterPro" id="IPR016024">
    <property type="entry name" value="ARM-type_fold"/>
</dbReference>